<organism evidence="1 2">
    <name type="scientific">Solanum commersonii</name>
    <name type="common">Commerson's wild potato</name>
    <name type="synonym">Commerson's nightshade</name>
    <dbReference type="NCBI Taxonomy" id="4109"/>
    <lineage>
        <taxon>Eukaryota</taxon>
        <taxon>Viridiplantae</taxon>
        <taxon>Streptophyta</taxon>
        <taxon>Embryophyta</taxon>
        <taxon>Tracheophyta</taxon>
        <taxon>Spermatophyta</taxon>
        <taxon>Magnoliopsida</taxon>
        <taxon>eudicotyledons</taxon>
        <taxon>Gunneridae</taxon>
        <taxon>Pentapetalae</taxon>
        <taxon>asterids</taxon>
        <taxon>lamiids</taxon>
        <taxon>Solanales</taxon>
        <taxon>Solanaceae</taxon>
        <taxon>Solanoideae</taxon>
        <taxon>Solaneae</taxon>
        <taxon>Solanum</taxon>
    </lineage>
</organism>
<evidence type="ECO:0000313" key="2">
    <source>
        <dbReference type="Proteomes" id="UP000824120"/>
    </source>
</evidence>
<sequence length="62" mass="6883">MKPSVVAVKWVSHHAARFIHALDNAVAMISPNSGAEYYVLSVAIDVNGRTKLVKFEKLLFEL</sequence>
<proteinExistence type="predicted"/>
<gene>
    <name evidence="1" type="ORF">H5410_008672</name>
</gene>
<keyword evidence="2" id="KW-1185">Reference proteome</keyword>
<name>A0A9J6AFL8_SOLCO</name>
<comment type="caution">
    <text evidence="1">The sequence shown here is derived from an EMBL/GenBank/DDBJ whole genome shotgun (WGS) entry which is preliminary data.</text>
</comment>
<dbReference type="EMBL" id="JACXVP010000002">
    <property type="protein sequence ID" value="KAG5623454.1"/>
    <property type="molecule type" value="Genomic_DNA"/>
</dbReference>
<reference evidence="1 2" key="1">
    <citation type="submission" date="2020-09" db="EMBL/GenBank/DDBJ databases">
        <title>De no assembly of potato wild relative species, Solanum commersonii.</title>
        <authorList>
            <person name="Cho K."/>
        </authorList>
    </citation>
    <scope>NUCLEOTIDE SEQUENCE [LARGE SCALE GENOMIC DNA]</scope>
    <source>
        <strain evidence="1">LZ3.2</strain>
        <tissue evidence="1">Leaf</tissue>
    </source>
</reference>
<dbReference type="Proteomes" id="UP000824120">
    <property type="component" value="Chromosome 2"/>
</dbReference>
<evidence type="ECO:0000313" key="1">
    <source>
        <dbReference type="EMBL" id="KAG5623454.1"/>
    </source>
</evidence>
<dbReference type="AlphaFoldDB" id="A0A9J6AFL8"/>
<accession>A0A9J6AFL8</accession>
<protein>
    <submittedName>
        <fullName evidence="1">Uncharacterized protein</fullName>
    </submittedName>
</protein>